<evidence type="ECO:0000256" key="1">
    <source>
        <dbReference type="SAM" id="MobiDB-lite"/>
    </source>
</evidence>
<evidence type="ECO:0000256" key="2">
    <source>
        <dbReference type="SAM" id="SignalP"/>
    </source>
</evidence>
<feature type="region of interest" description="Disordered" evidence="1">
    <location>
        <begin position="362"/>
        <end position="384"/>
    </location>
</feature>
<reference evidence="3 4" key="1">
    <citation type="submission" date="2017-06" db="EMBL/GenBank/DDBJ databases">
        <title>Sequencing and comparative analysis of myxobacterial genomes.</title>
        <authorList>
            <person name="Rupp O."/>
            <person name="Goesmann A."/>
            <person name="Sogaard-Andersen L."/>
        </authorList>
    </citation>
    <scope>NUCLEOTIDE SEQUENCE [LARGE SCALE GENOMIC DNA]</scope>
    <source>
        <strain evidence="3 4">DSM 14697</strain>
    </source>
</reference>
<dbReference type="KEGG" id="mmas:MYMAC_000298"/>
<evidence type="ECO:0000313" key="4">
    <source>
        <dbReference type="Proteomes" id="UP000217343"/>
    </source>
</evidence>
<feature type="region of interest" description="Disordered" evidence="1">
    <location>
        <begin position="411"/>
        <end position="435"/>
    </location>
</feature>
<feature type="region of interest" description="Disordered" evidence="1">
    <location>
        <begin position="20"/>
        <end position="42"/>
    </location>
</feature>
<dbReference type="InterPro" id="IPR011050">
    <property type="entry name" value="Pectin_lyase_fold/virulence"/>
</dbReference>
<dbReference type="Proteomes" id="UP000217343">
    <property type="component" value="Chromosome"/>
</dbReference>
<proteinExistence type="predicted"/>
<sequence length="460" mass="47845">MKRLFASVLTLSALAFTPACGDDDAPPNNPNNPGNPDTTEDVSANITQDTTWKTGHTYTLKNYVFVESGTLTIEPGARILGDEGSALVITRNARIHAVGTAQNPIVFTSSRPEGARAPGNWGGVVLLGKGHVNVAGGENTVEGFFASEGNELTRYGGGASPDATHDCGVLNYVRIEFAGFELAEDNELNGLTVAGCGSDTDLDFIQVHKGADDGIEFFGGSASLSHAVVTQADDDSLDYDLGYNGSIQFLVIQQNSQVGNYGIEASGNRNDNAATPRSAPEIWNATFIGSGRQSGISPAQAGMVFNTGAGGKLNNVIVAHFADFAVDVSGTASAALWNAATPELYLRNSFFWSNRGDTASIPAAPNPTVDSSGNITNPDASNFDEPAKVLASGLNNRVMDPQLTDARNLTAPDFAPAAGSPALNPDNAATPPAGFDPSARFVGAVGSENWLAGWTAFPEN</sequence>
<dbReference type="OrthoDB" id="237393at2"/>
<dbReference type="PANTHER" id="PTHR41339:SF1">
    <property type="entry name" value="SECRETED PROTEIN"/>
    <property type="match status" value="1"/>
</dbReference>
<feature type="chain" id="PRO_5013055269" description="Lipoprotein" evidence="2">
    <location>
        <begin position="22"/>
        <end position="460"/>
    </location>
</feature>
<evidence type="ECO:0000313" key="3">
    <source>
        <dbReference type="EMBL" id="ATB44727.1"/>
    </source>
</evidence>
<dbReference type="SUPFAM" id="SSF51126">
    <property type="entry name" value="Pectin lyase-like"/>
    <property type="match status" value="1"/>
</dbReference>
<keyword evidence="2" id="KW-0732">Signal</keyword>
<dbReference type="RefSeq" id="WP_095956766.1">
    <property type="nucleotide sequence ID" value="NZ_CP022203.1"/>
</dbReference>
<keyword evidence="4" id="KW-1185">Reference proteome</keyword>
<dbReference type="AlphaFoldDB" id="A0A250JMK0"/>
<accession>A0A250JMK0</accession>
<dbReference type="PANTHER" id="PTHR41339">
    <property type="entry name" value="LIPL48"/>
    <property type="match status" value="1"/>
</dbReference>
<organism evidence="3 4">
    <name type="scientific">Corallococcus macrosporus DSM 14697</name>
    <dbReference type="NCBI Taxonomy" id="1189310"/>
    <lineage>
        <taxon>Bacteria</taxon>
        <taxon>Pseudomonadati</taxon>
        <taxon>Myxococcota</taxon>
        <taxon>Myxococcia</taxon>
        <taxon>Myxococcales</taxon>
        <taxon>Cystobacterineae</taxon>
        <taxon>Myxococcaceae</taxon>
        <taxon>Corallococcus</taxon>
    </lineage>
</organism>
<evidence type="ECO:0008006" key="5">
    <source>
        <dbReference type="Google" id="ProtNLM"/>
    </source>
</evidence>
<protein>
    <recommendedName>
        <fullName evidence="5">Lipoprotein</fullName>
    </recommendedName>
</protein>
<dbReference type="EMBL" id="CP022203">
    <property type="protein sequence ID" value="ATB44727.1"/>
    <property type="molecule type" value="Genomic_DNA"/>
</dbReference>
<feature type="signal peptide" evidence="2">
    <location>
        <begin position="1"/>
        <end position="21"/>
    </location>
</feature>
<feature type="compositionally biased region" description="Polar residues" evidence="1">
    <location>
        <begin position="368"/>
        <end position="380"/>
    </location>
</feature>
<name>A0A250JMK0_9BACT</name>
<gene>
    <name evidence="3" type="ORF">MYMAC_000298</name>
</gene>